<dbReference type="PROSITE" id="PS50297">
    <property type="entry name" value="ANK_REP_REGION"/>
    <property type="match status" value="1"/>
</dbReference>
<evidence type="ECO:0000256" key="2">
    <source>
        <dbReference type="SAM" id="MobiDB-lite"/>
    </source>
</evidence>
<gene>
    <name evidence="3" type="ORF">CDEB00056_LOCUS24337</name>
</gene>
<organism evidence="3">
    <name type="scientific">Chaetoceros debilis</name>
    <dbReference type="NCBI Taxonomy" id="122233"/>
    <lineage>
        <taxon>Eukaryota</taxon>
        <taxon>Sar</taxon>
        <taxon>Stramenopiles</taxon>
        <taxon>Ochrophyta</taxon>
        <taxon>Bacillariophyta</taxon>
        <taxon>Coscinodiscophyceae</taxon>
        <taxon>Chaetocerotophycidae</taxon>
        <taxon>Chaetocerotales</taxon>
        <taxon>Chaetocerotaceae</taxon>
        <taxon>Chaetoceros</taxon>
    </lineage>
</organism>
<accession>A0A7S3QKA1</accession>
<dbReference type="EMBL" id="HBIO01031744">
    <property type="protein sequence ID" value="CAE0479483.1"/>
    <property type="molecule type" value="Transcribed_RNA"/>
</dbReference>
<feature type="compositionally biased region" description="Polar residues" evidence="2">
    <location>
        <begin position="57"/>
        <end position="66"/>
    </location>
</feature>
<feature type="compositionally biased region" description="Basic and acidic residues" evidence="2">
    <location>
        <begin position="69"/>
        <end position="80"/>
    </location>
</feature>
<dbReference type="InterPro" id="IPR002110">
    <property type="entry name" value="Ankyrin_rpt"/>
</dbReference>
<dbReference type="AlphaFoldDB" id="A0A7S3QKA1"/>
<dbReference type="InterPro" id="IPR036770">
    <property type="entry name" value="Ankyrin_rpt-contain_sf"/>
</dbReference>
<feature type="region of interest" description="Disordered" evidence="2">
    <location>
        <begin position="57"/>
        <end position="80"/>
    </location>
</feature>
<dbReference type="PROSITE" id="PS50088">
    <property type="entry name" value="ANK_REPEAT"/>
    <property type="match status" value="1"/>
</dbReference>
<reference evidence="3" key="1">
    <citation type="submission" date="2021-01" db="EMBL/GenBank/DDBJ databases">
        <authorList>
            <person name="Corre E."/>
            <person name="Pelletier E."/>
            <person name="Niang G."/>
            <person name="Scheremetjew M."/>
            <person name="Finn R."/>
            <person name="Kale V."/>
            <person name="Holt S."/>
            <person name="Cochrane G."/>
            <person name="Meng A."/>
            <person name="Brown T."/>
            <person name="Cohen L."/>
        </authorList>
    </citation>
    <scope>NUCLEOTIDE SEQUENCE</scope>
    <source>
        <strain evidence="3">MM31A-1</strain>
    </source>
</reference>
<dbReference type="SUPFAM" id="SSF48403">
    <property type="entry name" value="Ankyrin repeat"/>
    <property type="match status" value="1"/>
</dbReference>
<evidence type="ECO:0000256" key="1">
    <source>
        <dbReference type="PROSITE-ProRule" id="PRU00023"/>
    </source>
</evidence>
<keyword evidence="1" id="KW-0040">ANK repeat</keyword>
<sequence length="225" mass="24916">MGLCQCMKEADVVLLTNKNIASNAPLPTAPPIEPFFRSDRILATNQQEQKYLQQVTEIDTDSQNDVPSVDDKTSESAHGSDDWENLAIILPFDDNIKPAISTNSPMGIWNACEEGNMDKVTELLSDDHLLLMQLCPDTHKTPLYFASLGGNIDVMLFLLDKGAADDDGSCYLATSRAEARRLLLSREKSCRDFSHETIQKVSEQKVGSRNRYGDGFSFGNFICCG</sequence>
<proteinExistence type="predicted"/>
<protein>
    <submittedName>
        <fullName evidence="3">Uncharacterized protein</fullName>
    </submittedName>
</protein>
<feature type="repeat" description="ANK" evidence="1">
    <location>
        <begin position="138"/>
        <end position="163"/>
    </location>
</feature>
<evidence type="ECO:0000313" key="3">
    <source>
        <dbReference type="EMBL" id="CAE0479483.1"/>
    </source>
</evidence>
<name>A0A7S3QKA1_9STRA</name>
<dbReference type="Gene3D" id="1.25.40.20">
    <property type="entry name" value="Ankyrin repeat-containing domain"/>
    <property type="match status" value="1"/>
</dbReference>